<sequence length="93" mass="10788">MKTEQSHIVETAGWLCAQFGLKSTTMDDIAHHSGVSKKTLYLYFENKKTLIKKIVQNLLDHDEQYLRASIGISPNETIEMVIFFYFMCKIKKV</sequence>
<proteinExistence type="predicted"/>
<dbReference type="InterPro" id="IPR050624">
    <property type="entry name" value="HTH-type_Tx_Regulator"/>
</dbReference>
<dbReference type="OrthoDB" id="881297at2"/>
<dbReference type="PANTHER" id="PTHR43479:SF11">
    <property type="entry name" value="ACREF_ENVCD OPERON REPRESSOR-RELATED"/>
    <property type="match status" value="1"/>
</dbReference>
<gene>
    <name evidence="4" type="ORF">FAZ15_16895</name>
</gene>
<evidence type="ECO:0000259" key="3">
    <source>
        <dbReference type="PROSITE" id="PS50977"/>
    </source>
</evidence>
<dbReference type="Proteomes" id="UP000306808">
    <property type="component" value="Unassembled WGS sequence"/>
</dbReference>
<accession>A0A4U0NTY1</accession>
<name>A0A4U0NTY1_9SPHI</name>
<comment type="caution">
    <text evidence="4">The sequence shown here is derived from an EMBL/GenBank/DDBJ whole genome shotgun (WGS) entry which is preliminary data.</text>
</comment>
<feature type="DNA-binding region" description="H-T-H motif" evidence="2">
    <location>
        <begin position="25"/>
        <end position="44"/>
    </location>
</feature>
<keyword evidence="1 2" id="KW-0238">DNA-binding</keyword>
<dbReference type="SUPFAM" id="SSF46689">
    <property type="entry name" value="Homeodomain-like"/>
    <property type="match status" value="1"/>
</dbReference>
<dbReference type="InterPro" id="IPR009057">
    <property type="entry name" value="Homeodomain-like_sf"/>
</dbReference>
<dbReference type="Pfam" id="PF00440">
    <property type="entry name" value="TetR_N"/>
    <property type="match status" value="1"/>
</dbReference>
<reference evidence="4 5" key="1">
    <citation type="submission" date="2019-04" db="EMBL/GenBank/DDBJ databases">
        <title>Sphingobacterium olei sp. nov., isolated from oil-contaminated soil.</title>
        <authorList>
            <person name="Liu B."/>
        </authorList>
    </citation>
    <scope>NUCLEOTIDE SEQUENCE [LARGE SCALE GENOMIC DNA]</scope>
    <source>
        <strain evidence="4 5">HAL-9</strain>
    </source>
</reference>
<dbReference type="Gene3D" id="1.10.357.10">
    <property type="entry name" value="Tetracycline Repressor, domain 2"/>
    <property type="match status" value="1"/>
</dbReference>
<dbReference type="PANTHER" id="PTHR43479">
    <property type="entry name" value="ACREF/ENVCD OPERON REPRESSOR-RELATED"/>
    <property type="match status" value="1"/>
</dbReference>
<keyword evidence="5" id="KW-1185">Reference proteome</keyword>
<dbReference type="RefSeq" id="WP_136902495.1">
    <property type="nucleotide sequence ID" value="NZ_SUME01000007.1"/>
</dbReference>
<dbReference type="AlphaFoldDB" id="A0A4U0NTY1"/>
<dbReference type="PROSITE" id="PS50977">
    <property type="entry name" value="HTH_TETR_2"/>
    <property type="match status" value="1"/>
</dbReference>
<dbReference type="EMBL" id="SUME01000007">
    <property type="protein sequence ID" value="TJZ53704.1"/>
    <property type="molecule type" value="Genomic_DNA"/>
</dbReference>
<evidence type="ECO:0000256" key="1">
    <source>
        <dbReference type="ARBA" id="ARBA00023125"/>
    </source>
</evidence>
<dbReference type="InterPro" id="IPR001647">
    <property type="entry name" value="HTH_TetR"/>
</dbReference>
<evidence type="ECO:0000256" key="2">
    <source>
        <dbReference type="PROSITE-ProRule" id="PRU00335"/>
    </source>
</evidence>
<evidence type="ECO:0000313" key="4">
    <source>
        <dbReference type="EMBL" id="TJZ53704.1"/>
    </source>
</evidence>
<evidence type="ECO:0000313" key="5">
    <source>
        <dbReference type="Proteomes" id="UP000306808"/>
    </source>
</evidence>
<dbReference type="PRINTS" id="PR00455">
    <property type="entry name" value="HTHTETR"/>
</dbReference>
<feature type="domain" description="HTH tetR-type" evidence="3">
    <location>
        <begin position="2"/>
        <end position="62"/>
    </location>
</feature>
<dbReference type="GO" id="GO:0003677">
    <property type="term" value="F:DNA binding"/>
    <property type="evidence" value="ECO:0007669"/>
    <property type="project" value="UniProtKB-UniRule"/>
</dbReference>
<protein>
    <submittedName>
        <fullName evidence="4">TetR/AcrR family transcriptional regulator</fullName>
    </submittedName>
</protein>
<organism evidence="4 5">
    <name type="scientific">Sphingobacterium olei</name>
    <dbReference type="NCBI Taxonomy" id="2571155"/>
    <lineage>
        <taxon>Bacteria</taxon>
        <taxon>Pseudomonadati</taxon>
        <taxon>Bacteroidota</taxon>
        <taxon>Sphingobacteriia</taxon>
        <taxon>Sphingobacteriales</taxon>
        <taxon>Sphingobacteriaceae</taxon>
        <taxon>Sphingobacterium</taxon>
    </lineage>
</organism>